<accession>A0ABS7JN30</accession>
<dbReference type="RefSeq" id="WP_221531991.1">
    <property type="nucleotide sequence ID" value="NZ_JAIGYP010000005.1"/>
</dbReference>
<protein>
    <submittedName>
        <fullName evidence="1">Uncharacterized protein</fullName>
    </submittedName>
</protein>
<reference evidence="1 2" key="1">
    <citation type="submission" date="2021-08" db="EMBL/GenBank/DDBJ databases">
        <title>Helicobacter spp. isolated from feces of Anatolian Ground Squirrel (Spermophilus xanthoprymnus) in Turkey.</title>
        <authorList>
            <person name="Aydin F."/>
            <person name="Abay S."/>
            <person name="Kayman T."/>
            <person name="Karakaya E."/>
            <person name="Saticioglu I.B."/>
        </authorList>
    </citation>
    <scope>NUCLEOTIDE SEQUENCE [LARGE SCALE GENOMIC DNA]</scope>
    <source>
        <strain evidence="1 2">Faydin-H70</strain>
    </source>
</reference>
<dbReference type="EMBL" id="JAIGYQ010000005">
    <property type="protein sequence ID" value="MBX7490807.1"/>
    <property type="molecule type" value="Genomic_DNA"/>
</dbReference>
<dbReference type="Gene3D" id="1.10.3290.10">
    <property type="entry name" value="Fido-like domain"/>
    <property type="match status" value="1"/>
</dbReference>
<keyword evidence="2" id="KW-1185">Reference proteome</keyword>
<sequence>MNFQCIQNDFIPPLIENENREEYLDCLNDFQINNDIGKFALFLEYCQMQSETSLECKKEIKMKSFNLIA</sequence>
<gene>
    <name evidence="1" type="ORF">K4G57_04930</name>
</gene>
<proteinExistence type="predicted"/>
<evidence type="ECO:0000313" key="1">
    <source>
        <dbReference type="EMBL" id="MBX7490807.1"/>
    </source>
</evidence>
<dbReference type="Proteomes" id="UP000700059">
    <property type="component" value="Unassembled WGS sequence"/>
</dbReference>
<organism evidence="1 2">
    <name type="scientific">Helicobacter turcicus</name>
    <dbReference type="NCBI Taxonomy" id="2867412"/>
    <lineage>
        <taxon>Bacteria</taxon>
        <taxon>Pseudomonadati</taxon>
        <taxon>Campylobacterota</taxon>
        <taxon>Epsilonproteobacteria</taxon>
        <taxon>Campylobacterales</taxon>
        <taxon>Helicobacteraceae</taxon>
        <taxon>Helicobacter</taxon>
    </lineage>
</organism>
<dbReference type="SUPFAM" id="SSF140931">
    <property type="entry name" value="Fic-like"/>
    <property type="match status" value="1"/>
</dbReference>
<name>A0ABS7JN30_9HELI</name>
<dbReference type="InterPro" id="IPR036597">
    <property type="entry name" value="Fido-like_dom_sf"/>
</dbReference>
<evidence type="ECO:0000313" key="2">
    <source>
        <dbReference type="Proteomes" id="UP000700059"/>
    </source>
</evidence>
<comment type="caution">
    <text evidence="1">The sequence shown here is derived from an EMBL/GenBank/DDBJ whole genome shotgun (WGS) entry which is preliminary data.</text>
</comment>